<dbReference type="EMBL" id="LN877947">
    <property type="protein sequence ID" value="CUV03954.1"/>
    <property type="molecule type" value="Genomic_DNA"/>
</dbReference>
<feature type="signal peptide" evidence="1">
    <location>
        <begin position="1"/>
        <end position="24"/>
    </location>
</feature>
<dbReference type="Proteomes" id="UP000199752">
    <property type="component" value="Chromosome 1"/>
</dbReference>
<gene>
    <name evidence="2" type="ORF">CHUDEA1_140</name>
</gene>
<reference evidence="2" key="1">
    <citation type="submission" date="2015-08" db="EMBL/GenBank/DDBJ databases">
        <authorList>
            <person name="Babu N.S."/>
            <person name="Beckwith C.J."/>
            <person name="Beseler K.G."/>
            <person name="Brison A."/>
            <person name="Carone J.V."/>
            <person name="Caskin T.P."/>
            <person name="Diamond M."/>
            <person name="Durham M.E."/>
            <person name="Foxe J.M."/>
            <person name="Go M."/>
            <person name="Henderson B.A."/>
            <person name="Jones I.B."/>
            <person name="McGettigan J.A."/>
            <person name="Micheletti S.J."/>
            <person name="Nasrallah M.E."/>
            <person name="Ortiz D."/>
            <person name="Piller C.R."/>
            <person name="Privatt S.R."/>
            <person name="Schneider S.L."/>
            <person name="Sharp S."/>
            <person name="Smith T.C."/>
            <person name="Stanton J.D."/>
            <person name="Ullery H.E."/>
            <person name="Wilson R.J."/>
            <person name="Serrano M.G."/>
            <person name="Buck G."/>
            <person name="Lee V."/>
            <person name="Wang Y."/>
            <person name="Carvalho R."/>
            <person name="Voegtly L."/>
            <person name="Shi R."/>
            <person name="Duckworth R."/>
            <person name="Johnson A."/>
            <person name="Loviza R."/>
            <person name="Walstead R."/>
            <person name="Shah Z."/>
            <person name="Kiflezghi M."/>
            <person name="Wade K."/>
            <person name="Ball S.L."/>
            <person name="Bradley K.W."/>
            <person name="Asai D.J."/>
            <person name="Bowman C.A."/>
            <person name="Russell D.A."/>
            <person name="Pope W.H."/>
            <person name="Jacobs-Sera D."/>
            <person name="Hendrix R.W."/>
            <person name="Hatfull G.F."/>
        </authorList>
    </citation>
    <scope>NUCLEOTIDE SEQUENCE [LARGE SCALE GENOMIC DNA]</scope>
</reference>
<protein>
    <submittedName>
        <fullName evidence="2">Uncharacterized protein</fullName>
    </submittedName>
</protein>
<dbReference type="VEuPathDB" id="CryptoDB:CHUDEA1_140"/>
<feature type="chain" id="PRO_5006627585" evidence="1">
    <location>
        <begin position="25"/>
        <end position="257"/>
    </location>
</feature>
<keyword evidence="1" id="KW-0732">Signal</keyword>
<proteinExistence type="predicted"/>
<organism evidence="2">
    <name type="scientific">Cryptosporidium hominis</name>
    <dbReference type="NCBI Taxonomy" id="237895"/>
    <lineage>
        <taxon>Eukaryota</taxon>
        <taxon>Sar</taxon>
        <taxon>Alveolata</taxon>
        <taxon>Apicomplexa</taxon>
        <taxon>Conoidasida</taxon>
        <taxon>Coccidia</taxon>
        <taxon>Eucoccidiorida</taxon>
        <taxon>Eimeriorina</taxon>
        <taxon>Cryptosporidiidae</taxon>
        <taxon>Cryptosporidium</taxon>
    </lineage>
</organism>
<dbReference type="VEuPathDB" id="CryptoDB:ChTU502y2012_302g0060"/>
<sequence length="257" mass="29598">MKFDTKVSLFVLFSFSLFSVLSSANIPNDDGEDISKNVEKGVINKFSGLNLNVFEAEFCIEILVQMMLIIYTFILRCNAVFNPEESIESVSKLKLILLYIDKNSRFSDKKKMISPSRLKGINKALKPLIETDLIYQMENSSRVGTSIFVVVSERLNEITSILKILSELLKLMIIKKVHFGYNVIAKKMISLLSKYRLLLKKSFDLYRKMPKSKFLQQYETTKELVCTISINLTHGINLLEPVEKLLDNYNKKLIMQN</sequence>
<dbReference type="AlphaFoldDB" id="A0A0S4T9W9"/>
<name>A0A0S4T9W9_CRYHO</name>
<evidence type="ECO:0000256" key="1">
    <source>
        <dbReference type="SAM" id="SignalP"/>
    </source>
</evidence>
<accession>A0A0S4T9W9</accession>
<dbReference type="VEuPathDB" id="CryptoDB:GY17_00001009"/>
<evidence type="ECO:0000313" key="2">
    <source>
        <dbReference type="EMBL" id="CUV03954.1"/>
    </source>
</evidence>